<evidence type="ECO:0000256" key="4">
    <source>
        <dbReference type="SAM" id="Coils"/>
    </source>
</evidence>
<dbReference type="GO" id="GO:0005856">
    <property type="term" value="C:cytoskeleton"/>
    <property type="evidence" value="ECO:0007669"/>
    <property type="project" value="TreeGrafter"/>
</dbReference>
<dbReference type="InterPro" id="IPR050839">
    <property type="entry name" value="Rho-assoc_Ser/Thr_Kinase"/>
</dbReference>
<feature type="compositionally biased region" description="Polar residues" evidence="5">
    <location>
        <begin position="1"/>
        <end position="19"/>
    </location>
</feature>
<evidence type="ECO:0000256" key="2">
    <source>
        <dbReference type="ARBA" id="ARBA00047899"/>
    </source>
</evidence>
<feature type="region of interest" description="Disordered" evidence="5">
    <location>
        <begin position="182"/>
        <end position="210"/>
    </location>
</feature>
<feature type="coiled-coil region" evidence="4">
    <location>
        <begin position="437"/>
        <end position="485"/>
    </location>
</feature>
<keyword evidence="4" id="KW-0175">Coiled coil</keyword>
<comment type="catalytic activity">
    <reaction evidence="3">
        <text>L-seryl-[protein] + ATP = O-phospho-L-seryl-[protein] + ADP + H(+)</text>
        <dbReference type="Rhea" id="RHEA:17989"/>
        <dbReference type="Rhea" id="RHEA-COMP:9863"/>
        <dbReference type="Rhea" id="RHEA-COMP:11604"/>
        <dbReference type="ChEBI" id="CHEBI:15378"/>
        <dbReference type="ChEBI" id="CHEBI:29999"/>
        <dbReference type="ChEBI" id="CHEBI:30616"/>
        <dbReference type="ChEBI" id="CHEBI:83421"/>
        <dbReference type="ChEBI" id="CHEBI:456216"/>
        <dbReference type="EC" id="2.7.11.1"/>
    </reaction>
</comment>
<feature type="region of interest" description="Disordered" evidence="5">
    <location>
        <begin position="775"/>
        <end position="799"/>
    </location>
</feature>
<evidence type="ECO:0000313" key="6">
    <source>
        <dbReference type="EMBL" id="KAK3207407.1"/>
    </source>
</evidence>
<sequence length="1262" mass="138306">MATMSRSRFFSWGSKNNRQQSDEEPYHRIGGLLPIHSSPGTESQFMQTVLLDDAKVSAIVTDDALSSMGSHHLVGPTSARDVSLYKGVRRCILHSRVVLVHWSSHQLTTAQDTTWRRNPKNLSIVPPSYIFGQDPQSALHNVKSAPNLLAAFADTHLPSVDENTCIKSSVAPLSKYSLPPSPALPAELPGDFPVDEQSHTSTPPPDVLSISSPTSAVLSVRSMFSLSSGNAKSSGPTRVPQHRKSANDLQRRSKSRPSLIASPSSTDSRITTCSAVSGDIASSANSTKARIGPDTIVEGKQWKSSENGANSSQFANLRVSQEKHVSSLVNAHTLEISALKDYAKSLESQQKALHHASSNHALFMLDTTDNPMSPKRDSPFSSVGNTPAGSIRSFKPSLEAPRSPLRSRTTPEMENLKRKLSLAKRPETGNGDAVRELSVYKQTNEALQKQIESLMAKLNQSEEDNRKQKRTLEEIQKASLEWEKKSSKTEQLEKMTMALQNTIDHLEYRLEVANIDKVDAEEGLLNIRSHKTPFDLAAPKVQVPDNRQSMRTSMSTVFANDSPVSQTEADPTTLTAFVSHIERLQEQIRQKDMIITELESEKDRLKQKYDRLENKHKELDLQSNLQGQLLTKTKQHEIHIEELRTAIIKREAMIGEKSKALQQTERQLEHHKLLLKAEIRRHASYSLLADMKGNPLPELTSLASKEDIHQWIERLQKQLNKDKAERSGQTAHEESAIEALRRENDFYVREIIYYKLDCRGYKSDIKKLKKIAAQMGGHESRPEEVVSPDPSDTSATSKFLGKPNLGASASPFSVPTGPISVAIPLKQRMTPPPTEYTPDPSPIDKVKRTVKRVPVPLQFNMPLTPRTPPLNFSNLANEVDDIDPGNSPRSVAKLSPGRRKPTPPSPDQERFGELATSFPLSTPAIPQIKYRPRSLSDSVVEFTFHSSSSGFSSKPEMGIIPIATRERSGSVPEPPKGKATPERPPRPEFGLFDSYTSGIAPIRLQAPPRMKVMEEAMRNLPDQGRAMRKPIKRKPLTPSDLNSISPNTTGYAELSNSPTDESAIPAPLQFRPRQGSVNPGIASPSRKPSTASSSSIPFVIAMGSPHNPALTTSTVTGPLNSCSITGKRNVISPSLRTGIGNTMASTTPITSPTSPIGVSKQSYFNTSLPSTSKSTSALPSRSASLSSSFTSSFAAPTAASRSRTIGHARNLSASSIRARIGSIKGRNKSRKDIIGLPTPLASPFEVDRSSHSTPRNDIGKAS</sequence>
<feature type="compositionally biased region" description="Low complexity" evidence="5">
    <location>
        <begin position="1083"/>
        <end position="1093"/>
    </location>
</feature>
<feature type="coiled-coil region" evidence="4">
    <location>
        <begin position="581"/>
        <end position="622"/>
    </location>
</feature>
<feature type="region of interest" description="Disordered" evidence="5">
    <location>
        <begin position="859"/>
        <end position="916"/>
    </location>
</feature>
<keyword evidence="1" id="KW-0597">Phosphoprotein</keyword>
<dbReference type="GO" id="GO:0031032">
    <property type="term" value="P:actomyosin structure organization"/>
    <property type="evidence" value="ECO:0007669"/>
    <property type="project" value="TreeGrafter"/>
</dbReference>
<dbReference type="PANTHER" id="PTHR22988">
    <property type="entry name" value="MYOTONIC DYSTROPHY S/T KINASE-RELATED"/>
    <property type="match status" value="1"/>
</dbReference>
<feature type="region of interest" description="Disordered" evidence="5">
    <location>
        <begin position="227"/>
        <end position="268"/>
    </location>
</feature>
<feature type="region of interest" description="Disordered" evidence="5">
    <location>
        <begin position="1"/>
        <end position="24"/>
    </location>
</feature>
<name>A0AAN6LTY4_9PLEO</name>
<feature type="compositionally biased region" description="Low complexity" evidence="5">
    <location>
        <begin position="1145"/>
        <end position="1154"/>
    </location>
</feature>
<dbReference type="AlphaFoldDB" id="A0AAN6LTY4"/>
<dbReference type="GO" id="GO:0005737">
    <property type="term" value="C:cytoplasm"/>
    <property type="evidence" value="ECO:0007669"/>
    <property type="project" value="TreeGrafter"/>
</dbReference>
<feature type="compositionally biased region" description="Polar residues" evidence="5">
    <location>
        <begin position="227"/>
        <end position="236"/>
    </location>
</feature>
<comment type="catalytic activity">
    <reaction evidence="2">
        <text>L-threonyl-[protein] + ATP = O-phospho-L-threonyl-[protein] + ADP + H(+)</text>
        <dbReference type="Rhea" id="RHEA:46608"/>
        <dbReference type="Rhea" id="RHEA-COMP:11060"/>
        <dbReference type="Rhea" id="RHEA-COMP:11605"/>
        <dbReference type="ChEBI" id="CHEBI:15378"/>
        <dbReference type="ChEBI" id="CHEBI:30013"/>
        <dbReference type="ChEBI" id="CHEBI:30616"/>
        <dbReference type="ChEBI" id="CHEBI:61977"/>
        <dbReference type="ChEBI" id="CHEBI:456216"/>
        <dbReference type="EC" id="2.7.11.1"/>
    </reaction>
</comment>
<evidence type="ECO:0000256" key="1">
    <source>
        <dbReference type="ARBA" id="ARBA00022553"/>
    </source>
</evidence>
<dbReference type="GO" id="GO:0004674">
    <property type="term" value="F:protein serine/threonine kinase activity"/>
    <property type="evidence" value="ECO:0007669"/>
    <property type="project" value="UniProtKB-EC"/>
</dbReference>
<feature type="region of interest" description="Disordered" evidence="5">
    <location>
        <begin position="365"/>
        <end position="415"/>
    </location>
</feature>
<feature type="compositionally biased region" description="Basic and acidic residues" evidence="5">
    <location>
        <begin position="975"/>
        <end position="986"/>
    </location>
</feature>
<evidence type="ECO:0000256" key="5">
    <source>
        <dbReference type="SAM" id="MobiDB-lite"/>
    </source>
</evidence>
<gene>
    <name evidence="6" type="ORF">GRF29_103g940968</name>
</gene>
<feature type="region of interest" description="Disordered" evidence="5">
    <location>
        <begin position="964"/>
        <end position="994"/>
    </location>
</feature>
<evidence type="ECO:0000313" key="7">
    <source>
        <dbReference type="Proteomes" id="UP001280581"/>
    </source>
</evidence>
<feature type="compositionally biased region" description="Polar residues" evidence="5">
    <location>
        <begin position="1039"/>
        <end position="1060"/>
    </location>
</feature>
<feature type="region of interest" description="Disordered" evidence="5">
    <location>
        <begin position="1032"/>
        <end position="1093"/>
    </location>
</feature>
<comment type="caution">
    <text evidence="6">The sequence shown here is derived from an EMBL/GenBank/DDBJ whole genome shotgun (WGS) entry which is preliminary data.</text>
</comment>
<accession>A0AAN6LTY4</accession>
<reference evidence="6 7" key="1">
    <citation type="submission" date="2021-02" db="EMBL/GenBank/DDBJ databases">
        <title>Genome assembly of Pseudopithomyces chartarum.</title>
        <authorList>
            <person name="Jauregui R."/>
            <person name="Singh J."/>
            <person name="Voisey C."/>
        </authorList>
    </citation>
    <scope>NUCLEOTIDE SEQUENCE [LARGE SCALE GENOMIC DNA]</scope>
    <source>
        <strain evidence="6 7">AGR01</strain>
    </source>
</reference>
<evidence type="ECO:0000256" key="3">
    <source>
        <dbReference type="ARBA" id="ARBA00048679"/>
    </source>
</evidence>
<dbReference type="Proteomes" id="UP001280581">
    <property type="component" value="Unassembled WGS sequence"/>
</dbReference>
<feature type="compositionally biased region" description="Polar residues" evidence="5">
    <location>
        <begin position="1133"/>
        <end position="1144"/>
    </location>
</feature>
<organism evidence="6 7">
    <name type="scientific">Pseudopithomyces chartarum</name>
    <dbReference type="NCBI Taxonomy" id="1892770"/>
    <lineage>
        <taxon>Eukaryota</taxon>
        <taxon>Fungi</taxon>
        <taxon>Dikarya</taxon>
        <taxon>Ascomycota</taxon>
        <taxon>Pezizomycotina</taxon>
        <taxon>Dothideomycetes</taxon>
        <taxon>Pleosporomycetidae</taxon>
        <taxon>Pleosporales</taxon>
        <taxon>Massarineae</taxon>
        <taxon>Didymosphaeriaceae</taxon>
        <taxon>Pseudopithomyces</taxon>
    </lineage>
</organism>
<dbReference type="EMBL" id="WVTA01000009">
    <property type="protein sequence ID" value="KAK3207407.1"/>
    <property type="molecule type" value="Genomic_DNA"/>
</dbReference>
<feature type="compositionally biased region" description="Polar residues" evidence="5">
    <location>
        <begin position="379"/>
        <end position="388"/>
    </location>
</feature>
<dbReference type="PANTHER" id="PTHR22988:SF71">
    <property type="entry name" value="CITRON RHO-INTERACTING KINASE"/>
    <property type="match status" value="1"/>
</dbReference>
<keyword evidence="7" id="KW-1185">Reference proteome</keyword>
<feature type="region of interest" description="Disordered" evidence="5">
    <location>
        <begin position="1133"/>
        <end position="1154"/>
    </location>
</feature>
<feature type="region of interest" description="Disordered" evidence="5">
    <location>
        <begin position="1220"/>
        <end position="1262"/>
    </location>
</feature>
<protein>
    <submittedName>
        <fullName evidence="6">Uncharacterized protein</fullName>
    </submittedName>
</protein>
<proteinExistence type="predicted"/>